<reference evidence="2" key="1">
    <citation type="submission" date="2020-03" db="EMBL/GenBank/DDBJ databases">
        <title>The deep terrestrial virosphere.</title>
        <authorList>
            <person name="Holmfeldt K."/>
            <person name="Nilsson E."/>
            <person name="Simone D."/>
            <person name="Lopez-Fernandez M."/>
            <person name="Wu X."/>
            <person name="de Brujin I."/>
            <person name="Lundin D."/>
            <person name="Andersson A."/>
            <person name="Bertilsson S."/>
            <person name="Dopson M."/>
        </authorList>
    </citation>
    <scope>NUCLEOTIDE SEQUENCE</scope>
    <source>
        <strain evidence="1">MM415A04893</strain>
        <strain evidence="2">MM415B02878</strain>
    </source>
</reference>
<name>A0A6M3L0T0_9ZZZZ</name>
<dbReference type="EMBL" id="MT141687">
    <property type="protein sequence ID" value="QJA69225.1"/>
    <property type="molecule type" value="Genomic_DNA"/>
</dbReference>
<dbReference type="EMBL" id="MT142737">
    <property type="protein sequence ID" value="QJA87860.1"/>
    <property type="molecule type" value="Genomic_DNA"/>
</dbReference>
<evidence type="ECO:0000313" key="1">
    <source>
        <dbReference type="EMBL" id="QJA69225.1"/>
    </source>
</evidence>
<protein>
    <submittedName>
        <fullName evidence="2">Uncharacterized protein</fullName>
    </submittedName>
</protein>
<evidence type="ECO:0000313" key="2">
    <source>
        <dbReference type="EMBL" id="QJA87860.1"/>
    </source>
</evidence>
<organism evidence="2">
    <name type="scientific">viral metagenome</name>
    <dbReference type="NCBI Taxonomy" id="1070528"/>
    <lineage>
        <taxon>unclassified sequences</taxon>
        <taxon>metagenomes</taxon>
        <taxon>organismal metagenomes</taxon>
    </lineage>
</organism>
<dbReference type="AlphaFoldDB" id="A0A6M3L0T0"/>
<accession>A0A6M3L0T0</accession>
<gene>
    <name evidence="1" type="ORF">MM415A04893_0009</name>
    <name evidence="2" type="ORF">MM415B02878_0008</name>
</gene>
<proteinExistence type="predicted"/>
<sequence>MDAVEKKKFIQKMGVVGLDGAAFSEMAADPDAEIGYFIGMIHNEINYTVGCISVKADPLLRGFETVVHTILATLYSKELITKKEWDDFPTSEGQK</sequence>